<dbReference type="AlphaFoldDB" id="A0AAN9AD19"/>
<organism evidence="1 2">
    <name type="scientific">Halocaridina rubra</name>
    <name type="common">Hawaiian red shrimp</name>
    <dbReference type="NCBI Taxonomy" id="373956"/>
    <lineage>
        <taxon>Eukaryota</taxon>
        <taxon>Metazoa</taxon>
        <taxon>Ecdysozoa</taxon>
        <taxon>Arthropoda</taxon>
        <taxon>Crustacea</taxon>
        <taxon>Multicrustacea</taxon>
        <taxon>Malacostraca</taxon>
        <taxon>Eumalacostraca</taxon>
        <taxon>Eucarida</taxon>
        <taxon>Decapoda</taxon>
        <taxon>Pleocyemata</taxon>
        <taxon>Caridea</taxon>
        <taxon>Atyoidea</taxon>
        <taxon>Atyidae</taxon>
        <taxon>Halocaridina</taxon>
    </lineage>
</organism>
<proteinExistence type="predicted"/>
<protein>
    <submittedName>
        <fullName evidence="1">Uncharacterized protein</fullName>
    </submittedName>
</protein>
<dbReference type="EMBL" id="JAXCGZ010004715">
    <property type="protein sequence ID" value="KAK7081535.1"/>
    <property type="molecule type" value="Genomic_DNA"/>
</dbReference>
<gene>
    <name evidence="1" type="ORF">SK128_024247</name>
</gene>
<feature type="non-terminal residue" evidence="1">
    <location>
        <position position="1"/>
    </location>
</feature>
<name>A0AAN9AD19_HALRR</name>
<accession>A0AAN9AD19</accession>
<reference evidence="1 2" key="1">
    <citation type="submission" date="2023-11" db="EMBL/GenBank/DDBJ databases">
        <title>Halocaridina rubra genome assembly.</title>
        <authorList>
            <person name="Smith C."/>
        </authorList>
    </citation>
    <scope>NUCLEOTIDE SEQUENCE [LARGE SCALE GENOMIC DNA]</scope>
    <source>
        <strain evidence="1">EP-1</strain>
        <tissue evidence="1">Whole</tissue>
    </source>
</reference>
<keyword evidence="2" id="KW-1185">Reference proteome</keyword>
<evidence type="ECO:0000313" key="2">
    <source>
        <dbReference type="Proteomes" id="UP001381693"/>
    </source>
</evidence>
<sequence>HMDIVTLMPKFPLSANNCAIEVSNTRQSEFIIADWTPSCIDLGVASHVNLRLGPLSSSLQMQKDMLKQ</sequence>
<comment type="caution">
    <text evidence="1">The sequence shown here is derived from an EMBL/GenBank/DDBJ whole genome shotgun (WGS) entry which is preliminary data.</text>
</comment>
<evidence type="ECO:0000313" key="1">
    <source>
        <dbReference type="EMBL" id="KAK7081535.1"/>
    </source>
</evidence>
<dbReference type="Proteomes" id="UP001381693">
    <property type="component" value="Unassembled WGS sequence"/>
</dbReference>
<feature type="non-terminal residue" evidence="1">
    <location>
        <position position="68"/>
    </location>
</feature>